<sequence>MTYRPHIPVLPIPAPFSPATPPPPPPPPPPQSLSSSPTSTSTPPTTSPATLTTLPRSPTTPTTPITATPVTSPTAREGPERTETRTLLTFPTHALPSPRVVPQHVLRAFAVRYPSNNGGGGGGGAPPVQSQINRWLCCRCAGEGYWDPVGMVHCSGSGSGSARGIGTSPGMARSHGGGLGGGDADDGAEDYDACWRESCRHCKCVNCALYAGPLGRDPRAKLLIRTVGGLYASPRFVDPVYWECAGCGEWMRNRFDSRCVLGLTGCRNEGCVFTRWAGRTQLGLGAGEGGGGDSAPGAGLLMAASVVMNRYGQRLGTADQRVAVADGPWDWQRRALGDARCAIVSGLRAAMKRTGEEMQLNSDVDGSRIGRLWIDGEPVPHYPYRRPPPLDENDVRENNEYEGLYLAGMPGEPSGKGRDTERQTTASRGPRFCSAPTSPGVVRSVAANSSSAAFFPG</sequence>
<evidence type="ECO:0000313" key="3">
    <source>
        <dbReference type="Proteomes" id="UP001278766"/>
    </source>
</evidence>
<organism evidence="2 3">
    <name type="scientific">Chaetomium fimeti</name>
    <dbReference type="NCBI Taxonomy" id="1854472"/>
    <lineage>
        <taxon>Eukaryota</taxon>
        <taxon>Fungi</taxon>
        <taxon>Dikarya</taxon>
        <taxon>Ascomycota</taxon>
        <taxon>Pezizomycotina</taxon>
        <taxon>Sordariomycetes</taxon>
        <taxon>Sordariomycetidae</taxon>
        <taxon>Sordariales</taxon>
        <taxon>Chaetomiaceae</taxon>
        <taxon>Chaetomium</taxon>
    </lineage>
</organism>
<accession>A0AAE0HB67</accession>
<evidence type="ECO:0000256" key="1">
    <source>
        <dbReference type="SAM" id="MobiDB-lite"/>
    </source>
</evidence>
<evidence type="ECO:0000313" key="2">
    <source>
        <dbReference type="EMBL" id="KAK3292356.1"/>
    </source>
</evidence>
<dbReference type="AlphaFoldDB" id="A0AAE0HB67"/>
<dbReference type="RefSeq" id="XP_062655870.1">
    <property type="nucleotide sequence ID" value="XM_062801866.1"/>
</dbReference>
<reference evidence="2" key="2">
    <citation type="submission" date="2023-06" db="EMBL/GenBank/DDBJ databases">
        <authorList>
            <consortium name="Lawrence Berkeley National Laboratory"/>
            <person name="Haridas S."/>
            <person name="Hensen N."/>
            <person name="Bonometti L."/>
            <person name="Westerberg I."/>
            <person name="Brannstrom I.O."/>
            <person name="Guillou S."/>
            <person name="Cros-Aarteil S."/>
            <person name="Calhoun S."/>
            <person name="Kuo A."/>
            <person name="Mondo S."/>
            <person name="Pangilinan J."/>
            <person name="Riley R."/>
            <person name="Labutti K."/>
            <person name="Andreopoulos B."/>
            <person name="Lipzen A."/>
            <person name="Chen C."/>
            <person name="Yanf M."/>
            <person name="Daum C."/>
            <person name="Ng V."/>
            <person name="Clum A."/>
            <person name="Steindorff A."/>
            <person name="Ohm R."/>
            <person name="Martin F."/>
            <person name="Silar P."/>
            <person name="Natvig D."/>
            <person name="Lalanne C."/>
            <person name="Gautier V."/>
            <person name="Ament-Velasquez S.L."/>
            <person name="Kruys A."/>
            <person name="Hutchinson M.I."/>
            <person name="Powell A.J."/>
            <person name="Barry K."/>
            <person name="Miller A.N."/>
            <person name="Grigoriev I.V."/>
            <person name="Debuchy R."/>
            <person name="Gladieux P."/>
            <person name="Thoren M.H."/>
            <person name="Johannesson H."/>
        </authorList>
    </citation>
    <scope>NUCLEOTIDE SEQUENCE</scope>
    <source>
        <strain evidence="2">CBS 168.71</strain>
    </source>
</reference>
<feature type="compositionally biased region" description="Pro residues" evidence="1">
    <location>
        <begin position="8"/>
        <end position="31"/>
    </location>
</feature>
<reference evidence="2" key="1">
    <citation type="journal article" date="2023" name="Mol. Phylogenet. Evol.">
        <title>Genome-scale phylogeny and comparative genomics of the fungal order Sordariales.</title>
        <authorList>
            <person name="Hensen N."/>
            <person name="Bonometti L."/>
            <person name="Westerberg I."/>
            <person name="Brannstrom I.O."/>
            <person name="Guillou S."/>
            <person name="Cros-Aarteil S."/>
            <person name="Calhoun S."/>
            <person name="Haridas S."/>
            <person name="Kuo A."/>
            <person name="Mondo S."/>
            <person name="Pangilinan J."/>
            <person name="Riley R."/>
            <person name="LaButti K."/>
            <person name="Andreopoulos B."/>
            <person name="Lipzen A."/>
            <person name="Chen C."/>
            <person name="Yan M."/>
            <person name="Daum C."/>
            <person name="Ng V."/>
            <person name="Clum A."/>
            <person name="Steindorff A."/>
            <person name="Ohm R.A."/>
            <person name="Martin F."/>
            <person name="Silar P."/>
            <person name="Natvig D.O."/>
            <person name="Lalanne C."/>
            <person name="Gautier V."/>
            <person name="Ament-Velasquez S.L."/>
            <person name="Kruys A."/>
            <person name="Hutchinson M.I."/>
            <person name="Powell A.J."/>
            <person name="Barry K."/>
            <person name="Miller A.N."/>
            <person name="Grigoriev I.V."/>
            <person name="Debuchy R."/>
            <person name="Gladieux P."/>
            <person name="Hiltunen Thoren M."/>
            <person name="Johannesson H."/>
        </authorList>
    </citation>
    <scope>NUCLEOTIDE SEQUENCE</scope>
    <source>
        <strain evidence="2">CBS 168.71</strain>
    </source>
</reference>
<comment type="caution">
    <text evidence="2">The sequence shown here is derived from an EMBL/GenBank/DDBJ whole genome shotgun (WGS) entry which is preliminary data.</text>
</comment>
<feature type="compositionally biased region" description="Low complexity" evidence="1">
    <location>
        <begin position="32"/>
        <end position="74"/>
    </location>
</feature>
<dbReference type="EMBL" id="JAUEPN010000007">
    <property type="protein sequence ID" value="KAK3292356.1"/>
    <property type="molecule type" value="Genomic_DNA"/>
</dbReference>
<gene>
    <name evidence="2" type="ORF">B0H64DRAFT_365204</name>
</gene>
<protein>
    <submittedName>
        <fullName evidence="2">Uncharacterized protein</fullName>
    </submittedName>
</protein>
<keyword evidence="3" id="KW-1185">Reference proteome</keyword>
<feature type="region of interest" description="Disordered" evidence="1">
    <location>
        <begin position="407"/>
        <end position="441"/>
    </location>
</feature>
<proteinExistence type="predicted"/>
<dbReference type="GeneID" id="87838814"/>
<dbReference type="Proteomes" id="UP001278766">
    <property type="component" value="Unassembled WGS sequence"/>
</dbReference>
<name>A0AAE0HB67_9PEZI</name>
<feature type="region of interest" description="Disordered" evidence="1">
    <location>
        <begin position="1"/>
        <end position="82"/>
    </location>
</feature>